<dbReference type="OrthoDB" id="9806150at2"/>
<reference evidence="4 5" key="1">
    <citation type="submission" date="2018-11" db="EMBL/GenBank/DDBJ databases">
        <title>Complete genome sequence of Nocardioides baekrokdamisoli strain KCTC 39748.</title>
        <authorList>
            <person name="Kang S.W."/>
            <person name="Lee K.C."/>
            <person name="Kim K.K."/>
            <person name="Kim J.S."/>
            <person name="Kim D.S."/>
            <person name="Ko S.H."/>
            <person name="Yang S.H."/>
            <person name="Shin Y.K."/>
            <person name="Lee J.S."/>
        </authorList>
    </citation>
    <scope>NUCLEOTIDE SEQUENCE [LARGE SCALE GENOMIC DNA]</scope>
    <source>
        <strain evidence="4 5">KCTC 39748</strain>
    </source>
</reference>
<dbReference type="GO" id="GO:0005829">
    <property type="term" value="C:cytosol"/>
    <property type="evidence" value="ECO:0007669"/>
    <property type="project" value="TreeGrafter"/>
</dbReference>
<dbReference type="Gene3D" id="3.90.79.10">
    <property type="entry name" value="Nucleoside Triphosphate Pyrophosphohydrolase"/>
    <property type="match status" value="1"/>
</dbReference>
<dbReference type="RefSeq" id="WP_125566178.1">
    <property type="nucleotide sequence ID" value="NZ_AP019307.1"/>
</dbReference>
<evidence type="ECO:0000256" key="1">
    <source>
        <dbReference type="ARBA" id="ARBA00001946"/>
    </source>
</evidence>
<dbReference type="PANTHER" id="PTHR11839:SF18">
    <property type="entry name" value="NUDIX HYDROLASE DOMAIN-CONTAINING PROTEIN"/>
    <property type="match status" value="1"/>
</dbReference>
<sequence length="193" mass="21270">MLRDEPTSWPVVGTRDIHRDNWVVAVREDQITTPDGGEPFGRLVVEHPGAVAVLAVDVDDRVLVVRQYRHSVQANVVEIPAGLLDAVGESPLATAKRELQEEAGYGAASWTHLLTTLVSPGMTTQVFHFFLARELTEIGHGDFVLEHEEAYMTREWVAFEELLDAVLAGDVRNGATATAVLTYAVRRQRGDLS</sequence>
<evidence type="ECO:0000313" key="4">
    <source>
        <dbReference type="EMBL" id="BBH16054.1"/>
    </source>
</evidence>
<dbReference type="InterPro" id="IPR000086">
    <property type="entry name" value="NUDIX_hydrolase_dom"/>
</dbReference>
<accession>A0A3G9IY10</accession>
<protein>
    <submittedName>
        <fullName evidence="4">NUDIX hydrolase</fullName>
    </submittedName>
</protein>
<dbReference type="AlphaFoldDB" id="A0A3G9IY10"/>
<dbReference type="GO" id="GO:0016787">
    <property type="term" value="F:hydrolase activity"/>
    <property type="evidence" value="ECO:0007669"/>
    <property type="project" value="UniProtKB-KW"/>
</dbReference>
<gene>
    <name evidence="4" type="ORF">Back2_03410</name>
</gene>
<evidence type="ECO:0000256" key="2">
    <source>
        <dbReference type="ARBA" id="ARBA00022801"/>
    </source>
</evidence>
<evidence type="ECO:0000259" key="3">
    <source>
        <dbReference type="PROSITE" id="PS51462"/>
    </source>
</evidence>
<dbReference type="GO" id="GO:0006753">
    <property type="term" value="P:nucleoside phosphate metabolic process"/>
    <property type="evidence" value="ECO:0007669"/>
    <property type="project" value="TreeGrafter"/>
</dbReference>
<name>A0A3G9IY10_9ACTN</name>
<proteinExistence type="predicted"/>
<comment type="cofactor">
    <cofactor evidence="1">
        <name>Mg(2+)</name>
        <dbReference type="ChEBI" id="CHEBI:18420"/>
    </cofactor>
</comment>
<evidence type="ECO:0000313" key="5">
    <source>
        <dbReference type="Proteomes" id="UP000271573"/>
    </source>
</evidence>
<keyword evidence="5" id="KW-1185">Reference proteome</keyword>
<dbReference type="Proteomes" id="UP000271573">
    <property type="component" value="Chromosome"/>
</dbReference>
<dbReference type="EMBL" id="AP019307">
    <property type="protein sequence ID" value="BBH16054.1"/>
    <property type="molecule type" value="Genomic_DNA"/>
</dbReference>
<dbReference type="KEGG" id="nbe:Back2_03410"/>
<dbReference type="PANTHER" id="PTHR11839">
    <property type="entry name" value="UDP/ADP-SUGAR PYROPHOSPHATASE"/>
    <property type="match status" value="1"/>
</dbReference>
<dbReference type="SUPFAM" id="SSF55811">
    <property type="entry name" value="Nudix"/>
    <property type="match status" value="1"/>
</dbReference>
<dbReference type="InterPro" id="IPR015797">
    <property type="entry name" value="NUDIX_hydrolase-like_dom_sf"/>
</dbReference>
<feature type="domain" description="Nudix hydrolase" evidence="3">
    <location>
        <begin position="45"/>
        <end position="184"/>
    </location>
</feature>
<organism evidence="4 5">
    <name type="scientific">Nocardioides baekrokdamisoli</name>
    <dbReference type="NCBI Taxonomy" id="1804624"/>
    <lineage>
        <taxon>Bacteria</taxon>
        <taxon>Bacillati</taxon>
        <taxon>Actinomycetota</taxon>
        <taxon>Actinomycetes</taxon>
        <taxon>Propionibacteriales</taxon>
        <taxon>Nocardioidaceae</taxon>
        <taxon>Nocardioides</taxon>
    </lineage>
</organism>
<dbReference type="PROSITE" id="PS51462">
    <property type="entry name" value="NUDIX"/>
    <property type="match status" value="1"/>
</dbReference>
<dbReference type="Pfam" id="PF00293">
    <property type="entry name" value="NUDIX"/>
    <property type="match status" value="1"/>
</dbReference>
<keyword evidence="2 4" id="KW-0378">Hydrolase</keyword>
<dbReference type="GO" id="GO:0019693">
    <property type="term" value="P:ribose phosphate metabolic process"/>
    <property type="evidence" value="ECO:0007669"/>
    <property type="project" value="TreeGrafter"/>
</dbReference>